<gene>
    <name evidence="1" type="ORF">KCMC57_01110</name>
</gene>
<dbReference type="AlphaFoldDB" id="A0AB33JVG9"/>
<dbReference type="RefSeq" id="WP_407986338.1">
    <property type="nucleotide sequence ID" value="NZ_AP035881.2"/>
</dbReference>
<evidence type="ECO:0008006" key="2">
    <source>
        <dbReference type="Google" id="ProtNLM"/>
    </source>
</evidence>
<dbReference type="EMBL" id="AP035881">
    <property type="protein sequence ID" value="BFP43743.1"/>
    <property type="molecule type" value="Genomic_DNA"/>
</dbReference>
<accession>A0AB33JVG9</accession>
<dbReference type="InterPro" id="IPR024962">
    <property type="entry name" value="YukD-like"/>
</dbReference>
<organism evidence="1">
    <name type="scientific">Kitasatospora sp. CMC57</name>
    <dbReference type="NCBI Taxonomy" id="3231513"/>
    <lineage>
        <taxon>Bacteria</taxon>
        <taxon>Bacillati</taxon>
        <taxon>Actinomycetota</taxon>
        <taxon>Actinomycetes</taxon>
        <taxon>Kitasatosporales</taxon>
        <taxon>Streptomycetaceae</taxon>
        <taxon>Kitasatospora</taxon>
    </lineage>
</organism>
<proteinExistence type="predicted"/>
<dbReference type="Pfam" id="PF08817">
    <property type="entry name" value="YukD"/>
    <property type="match status" value="1"/>
</dbReference>
<name>A0AB33JVG9_9ACTN</name>
<evidence type="ECO:0000313" key="1">
    <source>
        <dbReference type="EMBL" id="BFP43743.1"/>
    </source>
</evidence>
<sequence length="478" mass="52285">MGTEFARELTRRDGGWLALDAEAERNVLELSVPDATPVRELIDAATAEARRRGLAEPLDPAHPPLRVWLDDPATNTRLPDHRRLDELGVDDGDLLFLCIEQPARAMYSMGAARNPAALLETLQLAMNLPDVEGEPRLWGVLLYTDADPELATYVRTHFHDLHALSGPATRVFVIERYPPWSEARRYWRRRLEPGLFRRLGAMQWLRWQPYDPAGAYQLAARLGVDPALLPCLVLLPTAGPGERSDRRIIFPVEEATPRYFRNLFGGIAEALGPSSPDPRSPGPLDTYAEHRRRLPAATRATTVPRALHAVTTPGPDAAPDAFARVLAAEAAIRARLRPAGPAADARPLPRHLHLTDCRVVLTSGASVTENFYFQGTNTTFINRPTDTVVRDFQHTYATVSGAPELGRLLALLLSSRDLSDADRETAAQLVHEIARDPAVAEPAGPTRVERLRAILASAADIAQPALAILAAAATAFGG</sequence>
<reference evidence="1" key="1">
    <citation type="submission" date="2024-07" db="EMBL/GenBank/DDBJ databases">
        <title>Complete genome sequences of cellulolytic bacteria, Kitasatospora sp. CMC57 and Streptomyces sp. CMC78, isolated from Japanese agricultural soil.</title>
        <authorList>
            <person name="Hashimoto T."/>
            <person name="Ito M."/>
            <person name="Iwamoto M."/>
            <person name="Fukahori D."/>
            <person name="Shoda T."/>
            <person name="Sakoda M."/>
            <person name="Morohoshi T."/>
            <person name="Mitsuboshi M."/>
            <person name="Nishizawa T."/>
        </authorList>
    </citation>
    <scope>NUCLEOTIDE SEQUENCE</scope>
    <source>
        <strain evidence="1">CMC57</strain>
    </source>
</reference>
<dbReference type="Gene3D" id="3.10.20.90">
    <property type="entry name" value="Phosphatidylinositol 3-kinase Catalytic Subunit, Chain A, domain 1"/>
    <property type="match status" value="1"/>
</dbReference>
<protein>
    <recommendedName>
        <fullName evidence="2">DUF4123 domain-containing protein</fullName>
    </recommendedName>
</protein>